<dbReference type="PANTHER" id="PTHR12246">
    <property type="entry name" value="PALMITOYLTRANSFERASE ZDHHC16"/>
    <property type="match status" value="1"/>
</dbReference>
<accession>A0A7S3QNA8</accession>
<gene>
    <name evidence="10" type="ORF">DTER00134_LOCUS2690</name>
</gene>
<evidence type="ECO:0000256" key="1">
    <source>
        <dbReference type="ARBA" id="ARBA00004141"/>
    </source>
</evidence>
<reference evidence="10" key="1">
    <citation type="submission" date="2021-01" db="EMBL/GenBank/DDBJ databases">
        <authorList>
            <person name="Corre E."/>
            <person name="Pelletier E."/>
            <person name="Niang G."/>
            <person name="Scheremetjew M."/>
            <person name="Finn R."/>
            <person name="Kale V."/>
            <person name="Holt S."/>
            <person name="Cochrane G."/>
            <person name="Meng A."/>
            <person name="Brown T."/>
            <person name="Cohen L."/>
        </authorList>
    </citation>
    <scope>NUCLEOTIDE SEQUENCE</scope>
    <source>
        <strain evidence="10">CCMP1320</strain>
    </source>
</reference>
<keyword evidence="6 8" id="KW-0472">Membrane</keyword>
<evidence type="ECO:0000256" key="4">
    <source>
        <dbReference type="ARBA" id="ARBA00022692"/>
    </source>
</evidence>
<comment type="catalytic activity">
    <reaction evidence="8">
        <text>L-cysteinyl-[protein] + hexadecanoyl-CoA = S-hexadecanoyl-L-cysteinyl-[protein] + CoA</text>
        <dbReference type="Rhea" id="RHEA:36683"/>
        <dbReference type="Rhea" id="RHEA-COMP:10131"/>
        <dbReference type="Rhea" id="RHEA-COMP:11032"/>
        <dbReference type="ChEBI" id="CHEBI:29950"/>
        <dbReference type="ChEBI" id="CHEBI:57287"/>
        <dbReference type="ChEBI" id="CHEBI:57379"/>
        <dbReference type="ChEBI" id="CHEBI:74151"/>
        <dbReference type="EC" id="2.3.1.225"/>
    </reaction>
</comment>
<dbReference type="EMBL" id="HBIP01005407">
    <property type="protein sequence ID" value="CAE0487644.1"/>
    <property type="molecule type" value="Transcribed_RNA"/>
</dbReference>
<dbReference type="InterPro" id="IPR001594">
    <property type="entry name" value="Palmitoyltrfase_DHHC"/>
</dbReference>
<keyword evidence="5 8" id="KW-1133">Transmembrane helix</keyword>
<proteinExistence type="inferred from homology"/>
<dbReference type="PROSITE" id="PS50216">
    <property type="entry name" value="DHHC"/>
    <property type="match status" value="1"/>
</dbReference>
<feature type="transmembrane region" description="Helical" evidence="8">
    <location>
        <begin position="38"/>
        <end position="60"/>
    </location>
</feature>
<feature type="transmembrane region" description="Helical" evidence="8">
    <location>
        <begin position="150"/>
        <end position="174"/>
    </location>
</feature>
<evidence type="ECO:0000256" key="3">
    <source>
        <dbReference type="ARBA" id="ARBA00022679"/>
    </source>
</evidence>
<protein>
    <recommendedName>
        <fullName evidence="8">S-acyltransferase</fullName>
        <ecNumber evidence="8">2.3.1.225</ecNumber>
    </recommendedName>
    <alternativeName>
        <fullName evidence="8">Palmitoyltransferase</fullName>
    </alternativeName>
</protein>
<feature type="transmembrane region" description="Helical" evidence="8">
    <location>
        <begin position="6"/>
        <end position="26"/>
    </location>
</feature>
<keyword evidence="3 8" id="KW-0808">Transferase</keyword>
<comment type="subcellular location">
    <subcellularLocation>
        <location evidence="1">Membrane</location>
        <topology evidence="1">Multi-pass membrane protein</topology>
    </subcellularLocation>
</comment>
<dbReference type="EC" id="2.3.1.225" evidence="8"/>
<keyword evidence="7 8" id="KW-0012">Acyltransferase</keyword>
<name>A0A7S3QNA8_DUNTE</name>
<dbReference type="InterPro" id="IPR039859">
    <property type="entry name" value="PFA4/ZDH16/20/ERF2-like"/>
</dbReference>
<comment type="similarity">
    <text evidence="2 8">Belongs to the DHHC palmitoyltransferase family.</text>
</comment>
<organism evidence="10">
    <name type="scientific">Dunaliella tertiolecta</name>
    <name type="common">Green alga</name>
    <dbReference type="NCBI Taxonomy" id="3047"/>
    <lineage>
        <taxon>Eukaryota</taxon>
        <taxon>Viridiplantae</taxon>
        <taxon>Chlorophyta</taxon>
        <taxon>core chlorophytes</taxon>
        <taxon>Chlorophyceae</taxon>
        <taxon>CS clade</taxon>
        <taxon>Chlamydomonadales</taxon>
        <taxon>Dunaliellaceae</taxon>
        <taxon>Dunaliella</taxon>
    </lineage>
</organism>
<sequence length="284" mass="32540">MLGHVMVLLVLSMVALTYHAVVFVSYGPLIFSSSRLRILEGVVVVVVFTLMIILVLWTYFAAVLTDPGRVPPDWHPFLDEQHARLELDRMSYSDYYFDRRDPRRPRYCKRCQAWKPERAHHCSVLGRCVLRMDHYCIWLVNCVGLMNYKFFLLFMLYTCLACITATLLLVPAFIDFFKDRLQGASALVVFMAVVTDGSFGAALVGFLVMHAQLLAANCTTIEMYEKDRMHPWPYNKGLRKNLEEVFGHNKLRWLLPVHSKEEKRALADSCFSTCLLSPVASASA</sequence>
<evidence type="ECO:0000256" key="8">
    <source>
        <dbReference type="RuleBase" id="RU079119"/>
    </source>
</evidence>
<keyword evidence="4 8" id="KW-0812">Transmembrane</keyword>
<evidence type="ECO:0000256" key="6">
    <source>
        <dbReference type="ARBA" id="ARBA00023136"/>
    </source>
</evidence>
<evidence type="ECO:0000256" key="2">
    <source>
        <dbReference type="ARBA" id="ARBA00008574"/>
    </source>
</evidence>
<dbReference type="GO" id="GO:0016020">
    <property type="term" value="C:membrane"/>
    <property type="evidence" value="ECO:0007669"/>
    <property type="project" value="UniProtKB-SubCell"/>
</dbReference>
<dbReference type="GO" id="GO:0019706">
    <property type="term" value="F:protein-cysteine S-palmitoyltransferase activity"/>
    <property type="evidence" value="ECO:0007669"/>
    <property type="project" value="UniProtKB-EC"/>
</dbReference>
<evidence type="ECO:0000256" key="7">
    <source>
        <dbReference type="ARBA" id="ARBA00023315"/>
    </source>
</evidence>
<feature type="transmembrane region" description="Helical" evidence="8">
    <location>
        <begin position="186"/>
        <end position="209"/>
    </location>
</feature>
<evidence type="ECO:0000259" key="9">
    <source>
        <dbReference type="Pfam" id="PF01529"/>
    </source>
</evidence>
<dbReference type="Pfam" id="PF01529">
    <property type="entry name" value="DHHC"/>
    <property type="match status" value="1"/>
</dbReference>
<comment type="domain">
    <text evidence="8">The DHHC domain is required for palmitoyltransferase activity.</text>
</comment>
<feature type="domain" description="Palmitoyltransferase DHHC" evidence="9">
    <location>
        <begin position="104"/>
        <end position="226"/>
    </location>
</feature>
<evidence type="ECO:0000256" key="5">
    <source>
        <dbReference type="ARBA" id="ARBA00022989"/>
    </source>
</evidence>
<evidence type="ECO:0000313" key="10">
    <source>
        <dbReference type="EMBL" id="CAE0487644.1"/>
    </source>
</evidence>
<dbReference type="AlphaFoldDB" id="A0A7S3QNA8"/>